<dbReference type="EnsemblMetazoa" id="MESCA008781-RA">
    <property type="protein sequence ID" value="MESCA008781-PA"/>
    <property type="gene ID" value="MESCA008781"/>
</dbReference>
<organism evidence="1 2">
    <name type="scientific">Megaselia scalaris</name>
    <name type="common">Humpbacked fly</name>
    <name type="synonym">Phora scalaris</name>
    <dbReference type="NCBI Taxonomy" id="36166"/>
    <lineage>
        <taxon>Eukaryota</taxon>
        <taxon>Metazoa</taxon>
        <taxon>Ecdysozoa</taxon>
        <taxon>Arthropoda</taxon>
        <taxon>Hexapoda</taxon>
        <taxon>Insecta</taxon>
        <taxon>Pterygota</taxon>
        <taxon>Neoptera</taxon>
        <taxon>Endopterygota</taxon>
        <taxon>Diptera</taxon>
        <taxon>Brachycera</taxon>
        <taxon>Muscomorpha</taxon>
        <taxon>Platypezoidea</taxon>
        <taxon>Phoridae</taxon>
        <taxon>Megaseliini</taxon>
        <taxon>Megaselia</taxon>
    </lineage>
</organism>
<reference evidence="2" key="1">
    <citation type="submission" date="2013-02" db="EMBL/GenBank/DDBJ databases">
        <authorList>
            <person name="Hughes D."/>
        </authorList>
    </citation>
    <scope>NUCLEOTIDE SEQUENCE</scope>
    <source>
        <strain>Durham</strain>
        <strain evidence="2">NC isolate 2 -- Noor lab</strain>
    </source>
</reference>
<evidence type="ECO:0000313" key="1">
    <source>
        <dbReference type="EnsemblMetazoa" id="MESCA008781-PA"/>
    </source>
</evidence>
<keyword evidence="2" id="KW-1185">Reference proteome</keyword>
<dbReference type="EMBL" id="CAQQ02180138">
    <property type="status" value="NOT_ANNOTATED_CDS"/>
    <property type="molecule type" value="Genomic_DNA"/>
</dbReference>
<protein>
    <recommendedName>
        <fullName evidence="3">C3H1-type domain-containing protein</fullName>
    </recommendedName>
</protein>
<evidence type="ECO:0008006" key="3">
    <source>
        <dbReference type="Google" id="ProtNLM"/>
    </source>
</evidence>
<dbReference type="HOGENOM" id="CLU_1058813_0_0_1"/>
<name>T1GY59_MEGSC</name>
<dbReference type="AlphaFoldDB" id="T1GY59"/>
<dbReference type="Proteomes" id="UP000015102">
    <property type="component" value="Unassembled WGS sequence"/>
</dbReference>
<dbReference type="EMBL" id="CAQQ02180139">
    <property type="status" value="NOT_ANNOTATED_CDS"/>
    <property type="molecule type" value="Genomic_DNA"/>
</dbReference>
<evidence type="ECO:0000313" key="2">
    <source>
        <dbReference type="Proteomes" id="UP000015102"/>
    </source>
</evidence>
<reference evidence="1" key="2">
    <citation type="submission" date="2015-06" db="UniProtKB">
        <authorList>
            <consortium name="EnsemblMetazoa"/>
        </authorList>
    </citation>
    <scope>IDENTIFICATION</scope>
</reference>
<sequence length="263" mass="29811">MIRFLEKNQKKIKPVETAVVVPVVPKKPKTNLITAVPSHKVKRLVISLQNSEDEDNELCGDIFTKHFLSTNICLDSENYADAASPSSLFLKNSQKDEITKNYKNLATRLRALKALNKDNVSLTKDCSTQVELEATIPTDNQNTDVQGDNKKLEEIEETEKTPKKVIEEVAATEEKLKEPETLRIDYVIRPEFILGVIQERRQKKGFRILQWSNEYISPLCFRVNSASSSASRKTSQNINPNSIVCPYALIGRCDDKGCKYNHI</sequence>
<proteinExistence type="predicted"/>
<accession>T1GY59</accession>